<dbReference type="InterPro" id="IPR002877">
    <property type="entry name" value="RNA_MeTrfase_FtsJ_dom"/>
</dbReference>
<keyword evidence="4" id="KW-1185">Reference proteome</keyword>
<dbReference type="GO" id="GO:0008168">
    <property type="term" value="F:methyltransferase activity"/>
    <property type="evidence" value="ECO:0007669"/>
    <property type="project" value="InterPro"/>
</dbReference>
<evidence type="ECO:0000313" key="4">
    <source>
        <dbReference type="Proteomes" id="UP000664521"/>
    </source>
</evidence>
<dbReference type="Gene3D" id="3.40.50.150">
    <property type="entry name" value="Vaccinia Virus protein VP39"/>
    <property type="match status" value="1"/>
</dbReference>
<evidence type="ECO:0000256" key="1">
    <source>
        <dbReference type="SAM" id="MobiDB-lite"/>
    </source>
</evidence>
<dbReference type="EMBL" id="CAJPDS010000018">
    <property type="protein sequence ID" value="CAF9916547.1"/>
    <property type="molecule type" value="Genomic_DNA"/>
</dbReference>
<feature type="domain" description="Ribosomal RNA methyltransferase FtsJ" evidence="2">
    <location>
        <begin position="111"/>
        <end position="293"/>
    </location>
</feature>
<gene>
    <name evidence="3" type="ORF">HETSPECPRED_002946</name>
</gene>
<reference evidence="3" key="1">
    <citation type="submission" date="2021-03" db="EMBL/GenBank/DDBJ databases">
        <authorList>
            <person name="Tagirdzhanova G."/>
        </authorList>
    </citation>
    <scope>NUCLEOTIDE SEQUENCE</scope>
</reference>
<dbReference type="OrthoDB" id="417125at2759"/>
<dbReference type="Pfam" id="PF01728">
    <property type="entry name" value="FtsJ"/>
    <property type="match status" value="1"/>
</dbReference>
<dbReference type="SUPFAM" id="SSF53335">
    <property type="entry name" value="S-adenosyl-L-methionine-dependent methyltransferases"/>
    <property type="match status" value="1"/>
</dbReference>
<evidence type="ECO:0000313" key="3">
    <source>
        <dbReference type="EMBL" id="CAF9916547.1"/>
    </source>
</evidence>
<dbReference type="GO" id="GO:0032259">
    <property type="term" value="P:methylation"/>
    <property type="evidence" value="ECO:0007669"/>
    <property type="project" value="InterPro"/>
</dbReference>
<dbReference type="InterPro" id="IPR029063">
    <property type="entry name" value="SAM-dependent_MTases_sf"/>
</dbReference>
<evidence type="ECO:0000259" key="2">
    <source>
        <dbReference type="Pfam" id="PF01728"/>
    </source>
</evidence>
<organism evidence="3 4">
    <name type="scientific">Heterodermia speciosa</name>
    <dbReference type="NCBI Taxonomy" id="116794"/>
    <lineage>
        <taxon>Eukaryota</taxon>
        <taxon>Fungi</taxon>
        <taxon>Dikarya</taxon>
        <taxon>Ascomycota</taxon>
        <taxon>Pezizomycotina</taxon>
        <taxon>Lecanoromycetes</taxon>
        <taxon>OSLEUM clade</taxon>
        <taxon>Lecanoromycetidae</taxon>
        <taxon>Caliciales</taxon>
        <taxon>Physciaceae</taxon>
        <taxon>Heterodermia</taxon>
    </lineage>
</organism>
<proteinExistence type="predicted"/>
<protein>
    <recommendedName>
        <fullName evidence="2">Ribosomal RNA methyltransferase FtsJ domain-containing protein</fullName>
    </recommendedName>
</protein>
<comment type="caution">
    <text evidence="3">The sequence shown here is derived from an EMBL/GenBank/DDBJ whole genome shotgun (WGS) entry which is preliminary data.</text>
</comment>
<dbReference type="AlphaFoldDB" id="A0A8H3F5T9"/>
<accession>A0A8H3F5T9</accession>
<dbReference type="Proteomes" id="UP000664521">
    <property type="component" value="Unassembled WGS sequence"/>
</dbReference>
<sequence length="460" mass="51477">MASDTNEEIELGFAGLRIGRPPLSEEDATLRTFLRQNSREFETVHELREQGWNNPKGDEHYERKHKIADRHIRDADQEKVYYQMYLVIARELQEATAVFTVNGSTPGKLRGFNLCMAPGGYTRVLLDHNPQMTISGITLPEAQTGHPVVTEVAADPRVGVEYLDINLLATSMGVPASDIPADHPDAEKFLTHVPFADLEFDVVIADGAVLRTHDRGEHRLDKEREALRLRLSQLILGFGRIKDGGTFMVLLHRIDSWENFVLLRKLEQFSEVKVHKPTVKHAESSSFYIVAKNVDRDRLTATAVLDEWKAYWRQVTFGGEEGKGELPQGPGNDVVEKAFQEYGARYMELGRPVWETQARALEKAPYMKLPDARTSNARQTSSNKTATSSNKMGTVREKTPENPKLASILKASSWRTVSSPSIERAGDDADQTSQADSGSSKRETSAKPTRPPAASLPSWR</sequence>
<feature type="region of interest" description="Disordered" evidence="1">
    <location>
        <begin position="365"/>
        <end position="460"/>
    </location>
</feature>
<name>A0A8H3F5T9_9LECA</name>
<feature type="compositionally biased region" description="Low complexity" evidence="1">
    <location>
        <begin position="380"/>
        <end position="391"/>
    </location>
</feature>